<dbReference type="SUPFAM" id="SSF49785">
    <property type="entry name" value="Galactose-binding domain-like"/>
    <property type="match status" value="1"/>
</dbReference>
<proteinExistence type="inferred from homology"/>
<evidence type="ECO:0000256" key="2">
    <source>
        <dbReference type="ARBA" id="ARBA00023295"/>
    </source>
</evidence>
<dbReference type="Pfam" id="PF02838">
    <property type="entry name" value="Glyco_hydro_20b"/>
    <property type="match status" value="1"/>
</dbReference>
<dbReference type="PROSITE" id="PS50022">
    <property type="entry name" value="FA58C_3"/>
    <property type="match status" value="1"/>
</dbReference>
<dbReference type="Gene3D" id="3.20.20.80">
    <property type="entry name" value="Glycosidases"/>
    <property type="match status" value="1"/>
</dbReference>
<keyword evidence="1 3" id="KW-0378">Hydrolase</keyword>
<comment type="similarity">
    <text evidence="3">Belongs to the glycosyl hydrolase 84 family.</text>
</comment>
<keyword evidence="8" id="KW-1185">Reference proteome</keyword>
<feature type="domain" description="GH84" evidence="6">
    <location>
        <begin position="172"/>
        <end position="441"/>
    </location>
</feature>
<evidence type="ECO:0000313" key="8">
    <source>
        <dbReference type="Proteomes" id="UP000244925"/>
    </source>
</evidence>
<dbReference type="PANTHER" id="PTHR13170">
    <property type="entry name" value="O-GLCNACASE"/>
    <property type="match status" value="1"/>
</dbReference>
<evidence type="ECO:0000256" key="1">
    <source>
        <dbReference type="ARBA" id="ARBA00022801"/>
    </source>
</evidence>
<dbReference type="Pfam" id="PF21809">
    <property type="entry name" value="Glyco_hydro_84_hel"/>
    <property type="match status" value="1"/>
</dbReference>
<name>A0A2V1IWH4_9BACT</name>
<dbReference type="PANTHER" id="PTHR13170:SF16">
    <property type="entry name" value="PROTEIN O-GLCNACASE"/>
    <property type="match status" value="1"/>
</dbReference>
<dbReference type="GO" id="GO:0015929">
    <property type="term" value="F:hexosaminidase activity"/>
    <property type="evidence" value="ECO:0007669"/>
    <property type="project" value="UniProtKB-ARBA"/>
</dbReference>
<dbReference type="SUPFAM" id="SSF140657">
    <property type="entry name" value="Hyaluronidase post-catalytic domain-like"/>
    <property type="match status" value="1"/>
</dbReference>
<dbReference type="Pfam" id="PF00754">
    <property type="entry name" value="F5_F8_type_C"/>
    <property type="match status" value="1"/>
</dbReference>
<organism evidence="7 8">
    <name type="scientific">Paramuribaculum intestinale</name>
    <dbReference type="NCBI Taxonomy" id="2094151"/>
    <lineage>
        <taxon>Bacteria</taxon>
        <taxon>Pseudomonadati</taxon>
        <taxon>Bacteroidota</taxon>
        <taxon>Bacteroidia</taxon>
        <taxon>Bacteroidales</taxon>
        <taxon>Muribaculaceae</taxon>
        <taxon>Paramuribaculum</taxon>
    </lineage>
</organism>
<feature type="signal peptide" evidence="4">
    <location>
        <begin position="1"/>
        <end position="21"/>
    </location>
</feature>
<dbReference type="Gene3D" id="3.30.379.10">
    <property type="entry name" value="Chitobiase/beta-hexosaminidase domain 2-like"/>
    <property type="match status" value="1"/>
</dbReference>
<dbReference type="InterPro" id="IPR015882">
    <property type="entry name" value="HEX_bac_N"/>
</dbReference>
<dbReference type="GeneID" id="93425385"/>
<feature type="active site" description="Proton donor" evidence="3">
    <location>
        <position position="287"/>
    </location>
</feature>
<feature type="domain" description="F5/8 type C" evidence="5">
    <location>
        <begin position="598"/>
        <end position="744"/>
    </location>
</feature>
<dbReference type="RefSeq" id="WP_107034945.1">
    <property type="nucleotide sequence ID" value="NZ_CAOLHR010000028.1"/>
</dbReference>
<evidence type="ECO:0000313" key="7">
    <source>
        <dbReference type="EMBL" id="PWB09323.1"/>
    </source>
</evidence>
<feature type="chain" id="PRO_5015869068" evidence="4">
    <location>
        <begin position="22"/>
        <end position="846"/>
    </location>
</feature>
<evidence type="ECO:0000259" key="5">
    <source>
        <dbReference type="PROSITE" id="PS50022"/>
    </source>
</evidence>
<dbReference type="PROSITE" id="PS52009">
    <property type="entry name" value="GH84"/>
    <property type="match status" value="1"/>
</dbReference>
<dbReference type="InterPro" id="IPR000421">
    <property type="entry name" value="FA58C"/>
</dbReference>
<comment type="caution">
    <text evidence="7">The sequence shown here is derived from an EMBL/GenBank/DDBJ whole genome shotgun (WGS) entry which is preliminary data.</text>
</comment>
<dbReference type="GO" id="GO:1901135">
    <property type="term" value="P:carbohydrate derivative metabolic process"/>
    <property type="evidence" value="ECO:0007669"/>
    <property type="project" value="UniProtKB-ARBA"/>
</dbReference>
<dbReference type="AlphaFoldDB" id="A0A2V1IWH4"/>
<sequence>MTISKSILTALALAAIVPAWGQDTFDLQSQRKEVQNYLAVPGEKLDHKGIIINPTPHSLETNGAGTLGIADGFKLKGDQRYEADLLKASIPTSWKGTLLTIATGAKAAKKQKVEAKEGAYRLTVDKNGVTITGYDDKGAFYGIQTLRQLVESPIASNGTLPYLTIADYPDLPHRGVVEGFYGTPWSHEVRLSLIDFYGRNKMNDYLYGPKDDPYHSSPYWRQPYPEQEAKQIHELVEACKANRVNFVWAIHPGKDIRWDKADYDSLVSKLDMMYDLGVRSFALFFDDIEGIGTDSNRQAELVNDLTRDFVEKKGDVTNLMICPTDYSQLWANPGPKGQLAIYGEKLNPKAEVFWTGAVVCSDLTPETLEFIDSRIKRPALYWWNYPVTDYARNYLLQGPVYGLDTSLTSAQTSGIESNPMEHGEASKLALYGVADYAWNVSSYNPIDNWERGLSELAPDQAEAYRLFAIHSADTETGYRRDESWETTTFPFDNYTPAQFEALKKEFEAIRQVEGKMDKISNKALLKELKPWLTQFTRLGERGARTLDLIKIFESGDDTAFWNNYLANLMTDEEKAAYTAHKSGTMKLQPFYQNAMDGMLEAFYKKASGEVPSMYKGTGSYRSLGSVQAKAMLDNDSTTYYHSGNAQRAGHWAGLDLGAVRKVEEINILQGRNSVDDVDYFDNVILEASADGKDWKALTDSMQRTYHIHWTGAPVDARYVRIRKLHSPKSNWLAIRTFDVNPLTPERLGNNLTAPDDKAVRAFDSNPATEYAVKGEIAFDRKPDTKSLTLLLGTPGTGCTLVELDGKGNTIRTTPISSQLVKTALDEATTRVKLLGPCTVYEIIADK</sequence>
<dbReference type="Proteomes" id="UP000244925">
    <property type="component" value="Unassembled WGS sequence"/>
</dbReference>
<evidence type="ECO:0000256" key="4">
    <source>
        <dbReference type="SAM" id="SignalP"/>
    </source>
</evidence>
<dbReference type="InterPro" id="IPR029018">
    <property type="entry name" value="Hex-like_dom2"/>
</dbReference>
<dbReference type="Gene3D" id="2.60.120.260">
    <property type="entry name" value="Galactose-binding domain-like"/>
    <property type="match status" value="1"/>
</dbReference>
<accession>A0A2V1IWH4</accession>
<dbReference type="InterPro" id="IPR011496">
    <property type="entry name" value="O-GlcNAcase_cat"/>
</dbReference>
<dbReference type="InterPro" id="IPR051822">
    <property type="entry name" value="Glycosyl_Hydrolase_84"/>
</dbReference>
<keyword evidence="2 3" id="KW-0326">Glycosidase</keyword>
<dbReference type="Pfam" id="PF07555">
    <property type="entry name" value="NAGidase"/>
    <property type="match status" value="1"/>
</dbReference>
<reference evidence="8" key="1">
    <citation type="submission" date="2018-02" db="EMBL/GenBank/DDBJ databases">
        <authorList>
            <person name="Clavel T."/>
            <person name="Strowig T."/>
        </authorList>
    </citation>
    <scope>NUCLEOTIDE SEQUENCE [LARGE SCALE GENOMIC DNA]</scope>
    <source>
        <strain evidence="8">DSM 100764</strain>
    </source>
</reference>
<dbReference type="InterPro" id="IPR017853">
    <property type="entry name" value="GH"/>
</dbReference>
<gene>
    <name evidence="7" type="ORF">C5O25_01360</name>
</gene>
<protein>
    <submittedName>
        <fullName evidence="7">Beta-N-acetylglucosaminidase</fullName>
    </submittedName>
</protein>
<dbReference type="InterPro" id="IPR049478">
    <property type="entry name" value="BT_4395-like_hel"/>
</dbReference>
<dbReference type="EMBL" id="PUBV01000002">
    <property type="protein sequence ID" value="PWB09323.1"/>
    <property type="molecule type" value="Genomic_DNA"/>
</dbReference>
<evidence type="ECO:0000256" key="3">
    <source>
        <dbReference type="PROSITE-ProRule" id="PRU01353"/>
    </source>
</evidence>
<dbReference type="SUPFAM" id="SSF55545">
    <property type="entry name" value="beta-N-acetylhexosaminidase-like domain"/>
    <property type="match status" value="1"/>
</dbReference>
<dbReference type="InterPro" id="IPR008979">
    <property type="entry name" value="Galactose-bd-like_sf"/>
</dbReference>
<keyword evidence="4" id="KW-0732">Signal</keyword>
<dbReference type="GO" id="GO:0005975">
    <property type="term" value="P:carbohydrate metabolic process"/>
    <property type="evidence" value="ECO:0007669"/>
    <property type="project" value="UniProtKB-ARBA"/>
</dbReference>
<evidence type="ECO:0000259" key="6">
    <source>
        <dbReference type="PROSITE" id="PS52009"/>
    </source>
</evidence>
<dbReference type="SUPFAM" id="SSF51445">
    <property type="entry name" value="(Trans)glycosidases"/>
    <property type="match status" value="1"/>
</dbReference>
<dbReference type="Gene3D" id="1.20.58.460">
    <property type="entry name" value="Hyaluronidase post-catalytic domain-like"/>
    <property type="match status" value="1"/>
</dbReference>